<organism evidence="2">
    <name type="scientific">Salmonella enterica I</name>
    <dbReference type="NCBI Taxonomy" id="59201"/>
    <lineage>
        <taxon>Bacteria</taxon>
        <taxon>Pseudomonadati</taxon>
        <taxon>Pseudomonadota</taxon>
        <taxon>Gammaproteobacteria</taxon>
        <taxon>Enterobacterales</taxon>
        <taxon>Enterobacteriaceae</taxon>
        <taxon>Salmonella</taxon>
    </lineage>
</organism>
<dbReference type="EMBL" id="AAGNPF010000004">
    <property type="protein sequence ID" value="EBQ0116371.1"/>
    <property type="molecule type" value="Genomic_DNA"/>
</dbReference>
<reference evidence="2" key="3">
    <citation type="submission" date="2018-12" db="EMBL/GenBank/DDBJ databases">
        <authorList>
            <consortium name="NCBI Pathogen Detection Project"/>
        </authorList>
    </citation>
    <scope>NUCLEOTIDE SEQUENCE</scope>
    <source>
        <strain evidence="2">14ARS_STU0125</strain>
    </source>
</reference>
<name>A0A1U7FIZ7_SALET</name>
<protein>
    <submittedName>
        <fullName evidence="2">Malate transporter</fullName>
    </submittedName>
</protein>
<evidence type="ECO:0000313" key="1">
    <source>
        <dbReference type="EMBL" id="EBQ0116371.1"/>
    </source>
</evidence>
<sequence length="179" mass="20684">MKETTARHDVLLNHYQACLDDYTRPAILHGQCQPEIIRWHTLTMVICTLPCSELAELLLPEGLQRVLNIPTTAPITVAQDINKNLMPLLLPGVLLSECEQLGMRRLSNKLQSLFQQFRGPGFRERLTLLCWSELATGIDHNEWKELHRLSTESLISWTDQKLQEFWVLQPQIEDYIALI</sequence>
<dbReference type="AlphaFoldDB" id="A0A1U7FIZ7"/>
<dbReference type="EMBL" id="DAAMVH010000004">
    <property type="protein sequence ID" value="HAC8332964.1"/>
    <property type="molecule type" value="Genomic_DNA"/>
</dbReference>
<accession>A0A1U7FIZ7</accession>
<reference evidence="1" key="2">
    <citation type="submission" date="2018-07" db="EMBL/GenBank/DDBJ databases">
        <authorList>
            <consortium name="GenomeTrakr network: Whole genome sequencing for foodborne pathogen traceback"/>
        </authorList>
    </citation>
    <scope>NUCLEOTIDE SEQUENCE</scope>
    <source>
        <strain evidence="1">CFSAN031443</strain>
    </source>
</reference>
<gene>
    <name evidence="1" type="ORF">AXN14_10850</name>
    <name evidence="2" type="ORF">G0H73_09125</name>
</gene>
<dbReference type="RefSeq" id="WP_023224622.1">
    <property type="nucleotide sequence ID" value="NZ_CP160153.1"/>
</dbReference>
<proteinExistence type="predicted"/>
<evidence type="ECO:0000313" key="2">
    <source>
        <dbReference type="EMBL" id="HAC8332964.1"/>
    </source>
</evidence>
<comment type="caution">
    <text evidence="2">The sequence shown here is derived from an EMBL/GenBank/DDBJ whole genome shotgun (WGS) entry which is preliminary data.</text>
</comment>
<reference evidence="2" key="1">
    <citation type="journal article" date="2018" name="Genome Biol.">
        <title>SKESA: strategic k-mer extension for scrupulous assemblies.</title>
        <authorList>
            <person name="Souvorov A."/>
            <person name="Agarwala R."/>
            <person name="Lipman D.J."/>
        </authorList>
    </citation>
    <scope>NUCLEOTIDE SEQUENCE</scope>
    <source>
        <strain evidence="2">14ARS_STU0125</strain>
    </source>
</reference>